<feature type="transmembrane region" description="Helical" evidence="11">
    <location>
        <begin position="122"/>
        <end position="141"/>
    </location>
</feature>
<reference evidence="12 15" key="1">
    <citation type="submission" date="2016-04" db="EMBL/GenBank/DDBJ databases">
        <authorList>
            <person name="Evans L.H."/>
            <person name="Alamgir A."/>
            <person name="Owens N."/>
            <person name="Weber N.D."/>
            <person name="Virtaneva K."/>
            <person name="Barbian K."/>
            <person name="Babar A."/>
            <person name="Rosenke K."/>
        </authorList>
    </citation>
    <scope>NUCLEOTIDE SEQUENCE [LARGE SCALE GENOMIC DNA]</scope>
    <source>
        <strain evidence="12">S5</strain>
        <strain evidence="15">S5(T) (JCM 30642 \VKM B-2941)</strain>
    </source>
</reference>
<keyword evidence="3 11" id="KW-0808">Transferase</keyword>
<reference evidence="13" key="2">
    <citation type="submission" date="2016-06" db="EMBL/GenBank/DDBJ databases">
        <authorList>
            <person name="Olsen C.W."/>
            <person name="Carey S."/>
            <person name="Hinshaw L."/>
            <person name="Karasin A.I."/>
        </authorList>
    </citation>
    <scope>NUCLEOTIDE SEQUENCE [LARGE SCALE GENOMIC DNA]</scope>
    <source>
        <strain evidence="13">PM4</strain>
    </source>
</reference>
<reference evidence="14" key="3">
    <citation type="submission" date="2016-06" db="EMBL/GenBank/DDBJ databases">
        <authorList>
            <person name="Toshchakov V.S."/>
        </authorList>
    </citation>
    <scope>NUCLEOTIDE SEQUENCE [LARGE SCALE GENOMIC DNA]</scope>
    <source>
        <strain>PM4 (JCM 30641</strain>
        <strain evidence="14">\VKM B-2940)</strain>
    </source>
</reference>
<dbReference type="OrthoDB" id="45383at2157"/>
<evidence type="ECO:0000256" key="6">
    <source>
        <dbReference type="ARBA" id="ARBA00022989"/>
    </source>
</evidence>
<dbReference type="GO" id="GO:0005886">
    <property type="term" value="C:plasma membrane"/>
    <property type="evidence" value="ECO:0007669"/>
    <property type="project" value="UniProtKB-SubCell"/>
</dbReference>
<dbReference type="InterPro" id="IPR032690">
    <property type="entry name" value="CarS"/>
</dbReference>
<keyword evidence="7 11" id="KW-0443">Lipid metabolism</keyword>
<dbReference type="UniPathway" id="UPA00940"/>
<protein>
    <recommendedName>
        <fullName evidence="11">CDP-archaeol synthase</fullName>
        <ecNumber evidence="11">2.7.7.67</ecNumber>
    </recommendedName>
    <alternativeName>
        <fullName evidence="11">CDP-2,3-bis-(O-geranylgeranyl)-sn-glycerol synthase</fullName>
    </alternativeName>
</protein>
<dbReference type="PANTHER" id="PTHR39650:SF1">
    <property type="entry name" value="CDP-ARCHAEOL SYNTHASE"/>
    <property type="match status" value="1"/>
</dbReference>
<keyword evidence="6 11" id="KW-1133">Transmembrane helix</keyword>
<feature type="transmembrane region" description="Helical" evidence="11">
    <location>
        <begin position="89"/>
        <end position="110"/>
    </location>
</feature>
<dbReference type="GO" id="GO:0046474">
    <property type="term" value="P:glycerophospholipid biosynthetic process"/>
    <property type="evidence" value="ECO:0007669"/>
    <property type="project" value="UniProtKB-UniRule"/>
</dbReference>
<dbReference type="Proteomes" id="UP000187822">
    <property type="component" value="Chromosome I"/>
</dbReference>
<evidence type="ECO:0000313" key="15">
    <source>
        <dbReference type="Proteomes" id="UP000195607"/>
    </source>
</evidence>
<evidence type="ECO:0000313" key="14">
    <source>
        <dbReference type="Proteomes" id="UP000187822"/>
    </source>
</evidence>
<keyword evidence="2 11" id="KW-0444">Lipid biosynthesis</keyword>
<keyword evidence="10 11" id="KW-1208">Phospholipid metabolism</keyword>
<comment type="similarity">
    <text evidence="11">Belongs to the CDP-archaeol synthase family.</text>
</comment>
<dbReference type="Pfam" id="PF01864">
    <property type="entry name" value="CarS-like"/>
    <property type="match status" value="1"/>
</dbReference>
<dbReference type="Proteomes" id="UP000195607">
    <property type="component" value="Chromosome I"/>
</dbReference>
<evidence type="ECO:0000256" key="5">
    <source>
        <dbReference type="ARBA" id="ARBA00022842"/>
    </source>
</evidence>
<evidence type="ECO:0000256" key="8">
    <source>
        <dbReference type="ARBA" id="ARBA00023136"/>
    </source>
</evidence>
<dbReference type="KEGG" id="cdiv:CPM_1888"/>
<dbReference type="EC" id="2.7.7.67" evidence="11"/>
<keyword evidence="8 11" id="KW-0472">Membrane</keyword>
<keyword evidence="1 11" id="KW-1003">Cell membrane</keyword>
<evidence type="ECO:0000256" key="3">
    <source>
        <dbReference type="ARBA" id="ARBA00022679"/>
    </source>
</evidence>
<evidence type="ECO:0000256" key="1">
    <source>
        <dbReference type="ARBA" id="ARBA00022475"/>
    </source>
</evidence>
<accession>A0A1N5WQV7</accession>
<dbReference type="RefSeq" id="WP_021789679.1">
    <property type="nucleotide sequence ID" value="NZ_LT671858.1"/>
</dbReference>
<evidence type="ECO:0000313" key="12">
    <source>
        <dbReference type="EMBL" id="SIM87638.1"/>
    </source>
</evidence>
<dbReference type="GeneID" id="41589186"/>
<evidence type="ECO:0000256" key="10">
    <source>
        <dbReference type="ARBA" id="ARBA00023264"/>
    </source>
</evidence>
<comment type="catalytic activity">
    <reaction evidence="11">
        <text>2,3-bis-O-(geranylgeranyl)-sn-glycerol 1-phosphate + CTP + H(+) = CDP-2,3-bis-O-(geranylgeranyl)-sn-glycerol + diphosphate</text>
        <dbReference type="Rhea" id="RHEA:25690"/>
        <dbReference type="ChEBI" id="CHEBI:15378"/>
        <dbReference type="ChEBI" id="CHEBI:33019"/>
        <dbReference type="ChEBI" id="CHEBI:37563"/>
        <dbReference type="ChEBI" id="CHEBI:58837"/>
        <dbReference type="ChEBI" id="CHEBI:58838"/>
        <dbReference type="EC" id="2.7.7.67"/>
    </reaction>
</comment>
<comment type="subcellular location">
    <subcellularLocation>
        <location evidence="11">Cell membrane</location>
        <topology evidence="11">Multi-pass membrane protein</topology>
    </subcellularLocation>
</comment>
<dbReference type="NCBIfam" id="NF003114">
    <property type="entry name" value="PRK04032.1"/>
    <property type="match status" value="1"/>
</dbReference>
<dbReference type="GO" id="GO:0043338">
    <property type="term" value="F:CDP-2,3-bis-(O-geranylgeranyl)-sn-glycerol synthase activity"/>
    <property type="evidence" value="ECO:0007669"/>
    <property type="project" value="UniProtKB-EC"/>
</dbReference>
<keyword evidence="4 11" id="KW-0812">Transmembrane</keyword>
<keyword evidence="9 11" id="KW-0594">Phospholipid biosynthesis</keyword>
<evidence type="ECO:0000256" key="7">
    <source>
        <dbReference type="ARBA" id="ARBA00023098"/>
    </source>
</evidence>
<evidence type="ECO:0000256" key="11">
    <source>
        <dbReference type="HAMAP-Rule" id="MF_01117"/>
    </source>
</evidence>
<evidence type="ECO:0000256" key="2">
    <source>
        <dbReference type="ARBA" id="ARBA00022516"/>
    </source>
</evidence>
<evidence type="ECO:0000256" key="9">
    <source>
        <dbReference type="ARBA" id="ARBA00023209"/>
    </source>
</evidence>
<keyword evidence="14" id="KW-1185">Reference proteome</keyword>
<feature type="transmembrane region" description="Helical" evidence="11">
    <location>
        <begin position="53"/>
        <end position="77"/>
    </location>
</feature>
<sequence length="184" mass="20363">MQNLAFNILAGLFAFIPALVANPGAVITGGKGRMDFGRNFIDGRRIFGDGKSISGYFGGILIGFISGIIILPILSIAGLFQFQVSFETMIIASVSLAWGSLTGDLVGSFIKRRKNMKSGEKGNLLDMWPFVIFAFLFLFLFSRSFFLSLYGNFIDIVIILVITPLLHRGVNILAYKMHRKDVPW</sequence>
<dbReference type="InterPro" id="IPR002726">
    <property type="entry name" value="CarS_archaea"/>
</dbReference>
<comment type="pathway">
    <text evidence="11">Membrane lipid metabolism; glycerophospholipid metabolism.</text>
</comment>
<feature type="transmembrane region" description="Helical" evidence="11">
    <location>
        <begin position="147"/>
        <end position="167"/>
    </location>
</feature>
<organism evidence="12 15">
    <name type="scientific">Cuniculiplasma divulgatum</name>
    <dbReference type="NCBI Taxonomy" id="1673428"/>
    <lineage>
        <taxon>Archaea</taxon>
        <taxon>Methanobacteriati</taxon>
        <taxon>Thermoplasmatota</taxon>
        <taxon>Thermoplasmata</taxon>
        <taxon>Thermoplasmatales</taxon>
        <taxon>Cuniculiplasmataceae</taxon>
        <taxon>Cuniculiplasma</taxon>
    </lineage>
</organism>
<dbReference type="HAMAP" id="MF_01117">
    <property type="entry name" value="CDP_archaeol_synth"/>
    <property type="match status" value="1"/>
</dbReference>
<comment type="function">
    <text evidence="11">Catalyzes the formation of CDP-2,3-bis-(O-geranylgeranyl)-sn-glycerol (CDP-archaeol) from 2,3-bis-(O-geranylgeranyl)-sn-glycerol 1-phosphate (DGGGP) and CTP. This reaction is the third ether-bond-formation step in the biosynthesis of archaeal membrane lipids.</text>
</comment>
<dbReference type="STRING" id="1673428.CPM_1888"/>
<dbReference type="PANTHER" id="PTHR39650">
    <property type="entry name" value="CDP-ARCHAEOL SYNTHASE"/>
    <property type="match status" value="1"/>
</dbReference>
<comment type="cofactor">
    <cofactor evidence="11">
        <name>Mg(2+)</name>
        <dbReference type="ChEBI" id="CHEBI:18420"/>
    </cofactor>
</comment>
<gene>
    <name evidence="11" type="primary">carS</name>
    <name evidence="13" type="ORF">CPM_1888</name>
    <name evidence="12" type="ORF">CSP5_1950</name>
</gene>
<dbReference type="EMBL" id="LT719092">
    <property type="protein sequence ID" value="SJK85663.1"/>
    <property type="molecule type" value="Genomic_DNA"/>
</dbReference>
<dbReference type="EMBL" id="LT671858">
    <property type="protein sequence ID" value="SIM87638.1"/>
    <property type="molecule type" value="Genomic_DNA"/>
</dbReference>
<name>A0A1N5WQV7_9ARCH</name>
<keyword evidence="5 11" id="KW-0460">Magnesium</keyword>
<proteinExistence type="inferred from homology"/>
<dbReference type="AlphaFoldDB" id="A0A1N5WQV7"/>
<evidence type="ECO:0000256" key="4">
    <source>
        <dbReference type="ARBA" id="ARBA00022692"/>
    </source>
</evidence>
<feature type="transmembrane region" description="Helical" evidence="11">
    <location>
        <begin position="6"/>
        <end position="28"/>
    </location>
</feature>
<evidence type="ECO:0000313" key="13">
    <source>
        <dbReference type="EMBL" id="SJK85663.1"/>
    </source>
</evidence>